<sequence length="176" mass="20504">MVDSSVEKVQNLMLKIKVSTCISDNLRGLYQLKRIQYLKPELDIETRWNSTFYMLQKMQKIEMTLNLLADVLTLLEPIETATKLLSATSYPTKGDIHLVFLSIQDFLDSYIGQEEFSQIIVAASIHQKLEKYWNIIDKFFIVSAVLDLCAKLKIFNRTEVTNVKNIVQEIIKQYKY</sequence>
<gene>
    <name evidence="1" type="ORF">SPELUC_LOCUS4379</name>
</gene>
<comment type="caution">
    <text evidence="1">The sequence shown here is derived from an EMBL/GenBank/DDBJ whole genome shotgun (WGS) entry which is preliminary data.</text>
</comment>
<reference evidence="1" key="1">
    <citation type="submission" date="2021-06" db="EMBL/GenBank/DDBJ databases">
        <authorList>
            <person name="Kallberg Y."/>
            <person name="Tangrot J."/>
            <person name="Rosling A."/>
        </authorList>
    </citation>
    <scope>NUCLEOTIDE SEQUENCE</scope>
    <source>
        <strain evidence="1">28 12/20/2015</strain>
    </source>
</reference>
<evidence type="ECO:0000313" key="2">
    <source>
        <dbReference type="Proteomes" id="UP000789366"/>
    </source>
</evidence>
<dbReference type="EMBL" id="CAJVPW010003893">
    <property type="protein sequence ID" value="CAG8531333.1"/>
    <property type="molecule type" value="Genomic_DNA"/>
</dbReference>
<name>A0ACA9LKT2_9GLOM</name>
<protein>
    <submittedName>
        <fullName evidence="1">10170_t:CDS:1</fullName>
    </submittedName>
</protein>
<accession>A0ACA9LKT2</accession>
<keyword evidence="2" id="KW-1185">Reference proteome</keyword>
<evidence type="ECO:0000313" key="1">
    <source>
        <dbReference type="EMBL" id="CAG8531333.1"/>
    </source>
</evidence>
<dbReference type="Proteomes" id="UP000789366">
    <property type="component" value="Unassembled WGS sequence"/>
</dbReference>
<organism evidence="1 2">
    <name type="scientific">Cetraspora pellucida</name>
    <dbReference type="NCBI Taxonomy" id="1433469"/>
    <lineage>
        <taxon>Eukaryota</taxon>
        <taxon>Fungi</taxon>
        <taxon>Fungi incertae sedis</taxon>
        <taxon>Mucoromycota</taxon>
        <taxon>Glomeromycotina</taxon>
        <taxon>Glomeromycetes</taxon>
        <taxon>Diversisporales</taxon>
        <taxon>Gigasporaceae</taxon>
        <taxon>Cetraspora</taxon>
    </lineage>
</organism>
<proteinExistence type="predicted"/>